<reference evidence="6 7" key="2">
    <citation type="journal article" date="2012" name="Open Biol.">
        <title>Characteristics of nucleosomes and linker DNA regions on the genome of the basidiomycete Mixia osmundae revealed by mono- and dinucleosome mapping.</title>
        <authorList>
            <person name="Nishida H."/>
            <person name="Kondo S."/>
            <person name="Matsumoto T."/>
            <person name="Suzuki Y."/>
            <person name="Yoshikawa H."/>
            <person name="Taylor T.D."/>
            <person name="Sugiyama J."/>
        </authorList>
    </citation>
    <scope>NUCLEOTIDE SEQUENCE [LARGE SCALE GENOMIC DNA]</scope>
    <source>
        <strain evidence="7">CBS 9802 / IAM 14324 / JCM 22182 / KY 12970</strain>
    </source>
</reference>
<accession>G7E6C5</accession>
<evidence type="ECO:0000256" key="1">
    <source>
        <dbReference type="ARBA" id="ARBA00008140"/>
    </source>
</evidence>
<reference evidence="6 7" key="1">
    <citation type="journal article" date="2011" name="J. Gen. Appl. Microbiol.">
        <title>Draft genome sequencing of the enigmatic basidiomycete Mixia osmundae.</title>
        <authorList>
            <person name="Nishida H."/>
            <person name="Nagatsuka Y."/>
            <person name="Sugiyama J."/>
        </authorList>
    </citation>
    <scope>NUCLEOTIDE SEQUENCE [LARGE SCALE GENOMIC DNA]</scope>
    <source>
        <strain evidence="7">CBS 9802 / IAM 14324 / JCM 22182 / KY 12970</strain>
    </source>
</reference>
<feature type="domain" description="PPPDE" evidence="5">
    <location>
        <begin position="7"/>
        <end position="201"/>
    </location>
</feature>
<dbReference type="PANTHER" id="PTHR12378">
    <property type="entry name" value="DESUMOYLATING ISOPEPTIDASE"/>
    <property type="match status" value="1"/>
</dbReference>
<keyword evidence="7" id="KW-1185">Reference proteome</keyword>
<protein>
    <recommendedName>
        <fullName evidence="5">PPPDE domain-containing protein</fullName>
    </recommendedName>
</protein>
<dbReference type="SMART" id="SM01179">
    <property type="entry name" value="DUF862"/>
    <property type="match status" value="1"/>
</dbReference>
<dbReference type="STRING" id="764103.G7E6C5"/>
<dbReference type="EMBL" id="BABT02000150">
    <property type="protein sequence ID" value="GAA98385.1"/>
    <property type="molecule type" value="Genomic_DNA"/>
</dbReference>
<dbReference type="Pfam" id="PF05903">
    <property type="entry name" value="Peptidase_C97"/>
    <property type="match status" value="2"/>
</dbReference>
<dbReference type="Gene3D" id="3.90.1720.30">
    <property type="entry name" value="PPPDE domains"/>
    <property type="match status" value="1"/>
</dbReference>
<evidence type="ECO:0000256" key="2">
    <source>
        <dbReference type="ARBA" id="ARBA00022670"/>
    </source>
</evidence>
<dbReference type="OMA" id="VYHSSVQ"/>
<dbReference type="HOGENOM" id="CLU_069001_3_0_1"/>
<keyword evidence="2" id="KW-0645">Protease</keyword>
<dbReference type="GO" id="GO:0101005">
    <property type="term" value="F:deubiquitinase activity"/>
    <property type="evidence" value="ECO:0007669"/>
    <property type="project" value="TreeGrafter"/>
</dbReference>
<dbReference type="PROSITE" id="PS51858">
    <property type="entry name" value="PPPDE"/>
    <property type="match status" value="1"/>
</dbReference>
<feature type="compositionally biased region" description="Basic and acidic residues" evidence="4">
    <location>
        <begin position="124"/>
        <end position="133"/>
    </location>
</feature>
<organism evidence="6 7">
    <name type="scientific">Mixia osmundae (strain CBS 9802 / IAM 14324 / JCM 22182 / KY 12970)</name>
    <dbReference type="NCBI Taxonomy" id="764103"/>
    <lineage>
        <taxon>Eukaryota</taxon>
        <taxon>Fungi</taxon>
        <taxon>Dikarya</taxon>
        <taxon>Basidiomycota</taxon>
        <taxon>Pucciniomycotina</taxon>
        <taxon>Mixiomycetes</taxon>
        <taxon>Mixiales</taxon>
        <taxon>Mixiaceae</taxon>
        <taxon>Mixia</taxon>
    </lineage>
</organism>
<proteinExistence type="inferred from homology"/>
<evidence type="ECO:0000259" key="5">
    <source>
        <dbReference type="PROSITE" id="PS51858"/>
    </source>
</evidence>
<dbReference type="FunCoup" id="G7E6C5">
    <property type="interactions" value="90"/>
</dbReference>
<feature type="compositionally biased region" description="Polar residues" evidence="4">
    <location>
        <begin position="105"/>
        <end position="123"/>
    </location>
</feature>
<keyword evidence="3" id="KW-0378">Hydrolase</keyword>
<sequence length="240" mass="26192">MERDTPVRIELAVYDLLPESRLASLAFAAGVGIYHSAIRIPSIGLEFAFGGHPQPGTSGLFALPIVANDQAPLPGLRFVRSIHMGDVIAEPVPSEAQNKRYMPYDTSSGSRQHLLPSRSTSPNDKPDHSTRSRSLERVLRIIDGFKRDQDWTGTSYNLITANCNHASDELAFRLTGRHAPGWINRAAWLGLQFPCLVPQGWVEPPPAPDDVIDSVQTGVQVTREPEAFVALSYASLAAKG</sequence>
<dbReference type="GO" id="GO:0016579">
    <property type="term" value="P:protein deubiquitination"/>
    <property type="evidence" value="ECO:0007669"/>
    <property type="project" value="TreeGrafter"/>
</dbReference>
<dbReference type="PANTHER" id="PTHR12378:SF80">
    <property type="entry name" value="IP06716P-RELATED"/>
    <property type="match status" value="1"/>
</dbReference>
<dbReference type="InterPro" id="IPR042266">
    <property type="entry name" value="PPPDE_sf"/>
</dbReference>
<dbReference type="OrthoDB" id="412286at2759"/>
<evidence type="ECO:0000313" key="6">
    <source>
        <dbReference type="EMBL" id="GAA98385.1"/>
    </source>
</evidence>
<dbReference type="RefSeq" id="XP_014569108.1">
    <property type="nucleotide sequence ID" value="XM_014713622.1"/>
</dbReference>
<evidence type="ECO:0000256" key="4">
    <source>
        <dbReference type="SAM" id="MobiDB-lite"/>
    </source>
</evidence>
<dbReference type="AlphaFoldDB" id="G7E6C5"/>
<comment type="caution">
    <text evidence="6">The sequence shown here is derived from an EMBL/GenBank/DDBJ whole genome shotgun (WGS) entry which is preliminary data.</text>
</comment>
<dbReference type="InterPro" id="IPR008580">
    <property type="entry name" value="PPPDE_dom"/>
</dbReference>
<evidence type="ECO:0000256" key="3">
    <source>
        <dbReference type="ARBA" id="ARBA00022801"/>
    </source>
</evidence>
<name>G7E6C5_MIXOS</name>
<dbReference type="GO" id="GO:0006508">
    <property type="term" value="P:proteolysis"/>
    <property type="evidence" value="ECO:0007669"/>
    <property type="project" value="UniProtKB-KW"/>
</dbReference>
<evidence type="ECO:0000313" key="7">
    <source>
        <dbReference type="Proteomes" id="UP000009131"/>
    </source>
</evidence>
<dbReference type="eggNOG" id="KOG0324">
    <property type="taxonomic scope" value="Eukaryota"/>
</dbReference>
<comment type="similarity">
    <text evidence="1">Belongs to the DeSI family.</text>
</comment>
<feature type="region of interest" description="Disordered" evidence="4">
    <location>
        <begin position="98"/>
        <end position="133"/>
    </location>
</feature>
<gene>
    <name evidence="6" type="primary">Mo05071</name>
    <name evidence="6" type="ORF">E5Q_05071</name>
</gene>
<dbReference type="Proteomes" id="UP000009131">
    <property type="component" value="Unassembled WGS sequence"/>
</dbReference>
<dbReference type="InParanoid" id="G7E6C5"/>